<dbReference type="PANTHER" id="PTHR19446">
    <property type="entry name" value="REVERSE TRANSCRIPTASES"/>
    <property type="match status" value="1"/>
</dbReference>
<accession>A0A4C1ULM5</accession>
<evidence type="ECO:0008006" key="3">
    <source>
        <dbReference type="Google" id="ProtNLM"/>
    </source>
</evidence>
<organism evidence="1 2">
    <name type="scientific">Eumeta variegata</name>
    <name type="common">Bagworm moth</name>
    <name type="synonym">Eumeta japonica</name>
    <dbReference type="NCBI Taxonomy" id="151549"/>
    <lineage>
        <taxon>Eukaryota</taxon>
        <taxon>Metazoa</taxon>
        <taxon>Ecdysozoa</taxon>
        <taxon>Arthropoda</taxon>
        <taxon>Hexapoda</taxon>
        <taxon>Insecta</taxon>
        <taxon>Pterygota</taxon>
        <taxon>Neoptera</taxon>
        <taxon>Endopterygota</taxon>
        <taxon>Lepidoptera</taxon>
        <taxon>Glossata</taxon>
        <taxon>Ditrysia</taxon>
        <taxon>Tineoidea</taxon>
        <taxon>Psychidae</taxon>
        <taxon>Oiketicinae</taxon>
        <taxon>Eumeta</taxon>
    </lineage>
</organism>
<protein>
    <recommendedName>
        <fullName evidence="3">Reverse transcriptase domain-containing protein</fullName>
    </recommendedName>
</protein>
<dbReference type="OrthoDB" id="411871at2759"/>
<evidence type="ECO:0000313" key="2">
    <source>
        <dbReference type="Proteomes" id="UP000299102"/>
    </source>
</evidence>
<evidence type="ECO:0000313" key="1">
    <source>
        <dbReference type="EMBL" id="GBP26876.1"/>
    </source>
</evidence>
<proteinExistence type="predicted"/>
<keyword evidence="2" id="KW-1185">Reference proteome</keyword>
<dbReference type="EMBL" id="BGZK01000186">
    <property type="protein sequence ID" value="GBP26876.1"/>
    <property type="molecule type" value="Genomic_DNA"/>
</dbReference>
<gene>
    <name evidence="1" type="ORF">EVAR_16456_1</name>
</gene>
<dbReference type="Proteomes" id="UP000299102">
    <property type="component" value="Unassembled WGS sequence"/>
</dbReference>
<reference evidence="1 2" key="1">
    <citation type="journal article" date="2019" name="Commun. Biol.">
        <title>The bagworm genome reveals a unique fibroin gene that provides high tensile strength.</title>
        <authorList>
            <person name="Kono N."/>
            <person name="Nakamura H."/>
            <person name="Ohtoshi R."/>
            <person name="Tomita M."/>
            <person name="Numata K."/>
            <person name="Arakawa K."/>
        </authorList>
    </citation>
    <scope>NUCLEOTIDE SEQUENCE [LARGE SCALE GENOMIC DNA]</scope>
</reference>
<comment type="caution">
    <text evidence="1">The sequence shown here is derived from an EMBL/GenBank/DDBJ whole genome shotgun (WGS) entry which is preliminary data.</text>
</comment>
<dbReference type="AlphaFoldDB" id="A0A4C1ULM5"/>
<sequence>MDTKSTFGPPSGTRVYNTAKTRWFEFGAAIDGSLTERALIVEVVKSVGSNLERRLKLPWWSAELEGLKRDARTKKRRIRNAALSRREHVVREYIKAKEFYEKAAAEESGEKPRGFLTPNRLLDESVTLLAETFFSDDRVDTDDLHYTAIRRRTDGDDQPPVTSGDLPGVDSPFIGAKVKNALKTFHHRKAPSIDGFTLDIYQAAIFRDLELFLALANKCLEWGFLRAWKVSVINVIPKLSKDNYAPSLPYRLINLFLVLGKTVKIMLLGRFQWHLLPKMQETQFGFTTQHGTKDALHDLTTCTLVLQHQLNQQHHNYVIQ</sequence>
<name>A0A4C1ULM5_EUMVA</name>